<name>A0A533I8G5_PARDE</name>
<dbReference type="AlphaFoldDB" id="A0A533I8G5"/>
<comment type="similarity">
    <text evidence="3">In the C-terminal section; belongs to the transpeptidase family.</text>
</comment>
<dbReference type="GO" id="GO:0008955">
    <property type="term" value="F:peptidoglycan glycosyltransferase activity"/>
    <property type="evidence" value="ECO:0007669"/>
    <property type="project" value="UniProtKB-EC"/>
</dbReference>
<evidence type="ECO:0000256" key="23">
    <source>
        <dbReference type="ARBA" id="ARBA00034000"/>
    </source>
</evidence>
<dbReference type="InterPro" id="IPR023346">
    <property type="entry name" value="Lysozyme-like_dom_sf"/>
</dbReference>
<keyword evidence="17" id="KW-0573">Peptidoglycan synthesis</keyword>
<evidence type="ECO:0000256" key="1">
    <source>
        <dbReference type="ARBA" id="ARBA00004249"/>
    </source>
</evidence>
<evidence type="ECO:0000256" key="10">
    <source>
        <dbReference type="ARBA" id="ARBA00022670"/>
    </source>
</evidence>
<dbReference type="GO" id="GO:0046677">
    <property type="term" value="P:response to antibiotic"/>
    <property type="evidence" value="ECO:0007669"/>
    <property type="project" value="UniProtKB-KW"/>
</dbReference>
<keyword evidence="22" id="KW-0961">Cell wall biogenesis/degradation</keyword>
<evidence type="ECO:0000313" key="32">
    <source>
        <dbReference type="Proteomes" id="UP000315344"/>
    </source>
</evidence>
<keyword evidence="21" id="KW-0511">Multifunctional enzyme</keyword>
<keyword evidence="20" id="KW-0046">Antibiotic resistance</keyword>
<dbReference type="Pfam" id="PF17092">
    <property type="entry name" value="PCB_OB"/>
    <property type="match status" value="1"/>
</dbReference>
<dbReference type="GO" id="GO:0008658">
    <property type="term" value="F:penicillin binding"/>
    <property type="evidence" value="ECO:0007669"/>
    <property type="project" value="InterPro"/>
</dbReference>
<keyword evidence="8" id="KW-0997">Cell inner membrane</keyword>
<keyword evidence="19 27" id="KW-0472">Membrane</keyword>
<dbReference type="GO" id="GO:0030288">
    <property type="term" value="C:outer membrane-bounded periplasmic space"/>
    <property type="evidence" value="ECO:0007669"/>
    <property type="project" value="TreeGrafter"/>
</dbReference>
<sequence length="862" mass="94596">MVRFILSFLGSIFSFLVTGMIFGLLILGGVFWTFSRDLPSHEQLSQYAPKTISRVYSAEGQLIDEFAQERRIFVPGEEIPDLIKQAFVSAEDKNFYVHHGFDPRGIAAAGYQAIASGGANLRGASTIPQQVTKNLLLSSDRTVERKVKELILATRLEQSLTKDQILELYLNEIFLGQNSYGVAAAAQTYFNKTLSQLAPHEAATLASMPQAPSHFHPVRAKEDLTNRRNYVLREMWQNGYIDEATYRSEASQPLRSVQNGDFPAFSEKLPPRDYFTDEIRRQLSEEFGQDEFFGGGLTIRATVEPDMQDTAANALRDALEDYDRGRGIWHGVITNIPAENLTDQAKWRGALYDVREAPRDIPGWMPAVVLAVEGGDARIGIEGIEEDADGHWVPAKDAQWARPRGPDGNLGPKAQGAGDLVKIGDVVMVRAMTNDSDGSFLRWTLRQVPEIEGGFMAMDVNTGRVIAMQGGFSYQSSVFNRATQAMRQPGSSFKPFVYAAALDNGYTPSTIVVDEEIAINTPAGLWRPKNSSNRTYGPTPLRTGIEQSRNLMTIRIGQDIGMDMVAQYAERFGVYDEGQMRPFLANSLGAQETTLYRMVAAYAMFANGGERVQPTLVDRVQDRRGRTIYRHDQRDCVGCVQNALPAGTAPEIDSNRERVMDAVTAYQITSMMEGVVKRGSGKGVNLPVPIAGKTGTTNDAKDVWFIGYSSNIVAGCYLGYDQPRTLGSNAFGGTLCVPVFNAFMRQAVEEYGGSQFRVPEGGYFVKIDRFTGARLSADATGDNVISEFFREGSDLNTGMDYIDGGFEAKIMPGVEGLPVTLKELPKSGQGTHGTKAITTSTGQKRVIPGKADFGTISSGGLY</sequence>
<dbReference type="SUPFAM" id="SSF53955">
    <property type="entry name" value="Lysozyme-like"/>
    <property type="match status" value="1"/>
</dbReference>
<feature type="domain" description="Glycosyl transferase family 51" evidence="29">
    <location>
        <begin position="60"/>
        <end position="235"/>
    </location>
</feature>
<dbReference type="InterPro" id="IPR001264">
    <property type="entry name" value="Glyco_trans_51"/>
</dbReference>
<evidence type="ECO:0000256" key="20">
    <source>
        <dbReference type="ARBA" id="ARBA00023251"/>
    </source>
</evidence>
<feature type="domain" description="Penicillin-binding protein transpeptidase" evidence="28">
    <location>
        <begin position="453"/>
        <end position="744"/>
    </location>
</feature>
<evidence type="ECO:0000256" key="14">
    <source>
        <dbReference type="ARBA" id="ARBA00022801"/>
    </source>
</evidence>
<keyword evidence="12" id="KW-0808">Transferase</keyword>
<evidence type="ECO:0000256" key="18">
    <source>
        <dbReference type="ARBA" id="ARBA00022989"/>
    </source>
</evidence>
<evidence type="ECO:0000256" key="13">
    <source>
        <dbReference type="ARBA" id="ARBA00022692"/>
    </source>
</evidence>
<accession>A0A533I8G5</accession>
<evidence type="ECO:0000256" key="4">
    <source>
        <dbReference type="ARBA" id="ARBA00007739"/>
    </source>
</evidence>
<evidence type="ECO:0000256" key="6">
    <source>
        <dbReference type="ARBA" id="ARBA00018638"/>
    </source>
</evidence>
<keyword evidence="14" id="KW-0378">Hydrolase</keyword>
<comment type="catalytic activity">
    <reaction evidence="25">
        <text>[GlcNAc-(1-&gt;4)-Mur2Ac(oyl-L-Ala-gamma-D-Glu-L-Lys-D-Ala-D-Ala)](n)-di-trans,octa-cis-undecaprenyl diphosphate + beta-D-GlcNAc-(1-&gt;4)-Mur2Ac(oyl-L-Ala-gamma-D-Glu-L-Lys-D-Ala-D-Ala)-di-trans,octa-cis-undecaprenyl diphosphate = [GlcNAc-(1-&gt;4)-Mur2Ac(oyl-L-Ala-gamma-D-Glu-L-Lys-D-Ala-D-Ala)](n+1)-di-trans,octa-cis-undecaprenyl diphosphate + di-trans,octa-cis-undecaprenyl diphosphate + H(+)</text>
        <dbReference type="Rhea" id="RHEA:23708"/>
        <dbReference type="Rhea" id="RHEA-COMP:9602"/>
        <dbReference type="Rhea" id="RHEA-COMP:9603"/>
        <dbReference type="ChEBI" id="CHEBI:15378"/>
        <dbReference type="ChEBI" id="CHEBI:58405"/>
        <dbReference type="ChEBI" id="CHEBI:60033"/>
        <dbReference type="ChEBI" id="CHEBI:78435"/>
        <dbReference type="EC" id="2.4.99.28"/>
    </reaction>
</comment>
<dbReference type="PANTHER" id="PTHR32282">
    <property type="entry name" value="BINDING PROTEIN TRANSPEPTIDASE, PUTATIVE-RELATED"/>
    <property type="match status" value="1"/>
</dbReference>
<evidence type="ECO:0000313" key="31">
    <source>
        <dbReference type="EMBL" id="TKW66122.1"/>
    </source>
</evidence>
<dbReference type="InterPro" id="IPR036950">
    <property type="entry name" value="PBP_transglycosylase"/>
</dbReference>
<keyword evidence="16" id="KW-0735">Signal-anchor</keyword>
<dbReference type="GO" id="GO:0009252">
    <property type="term" value="P:peptidoglycan biosynthetic process"/>
    <property type="evidence" value="ECO:0007669"/>
    <property type="project" value="UniProtKB-UniPathway"/>
</dbReference>
<evidence type="ECO:0000256" key="15">
    <source>
        <dbReference type="ARBA" id="ARBA00022960"/>
    </source>
</evidence>
<dbReference type="EC" id="3.4.16.4" evidence="5"/>
<evidence type="ECO:0000259" key="29">
    <source>
        <dbReference type="Pfam" id="PF00912"/>
    </source>
</evidence>
<evidence type="ECO:0000256" key="8">
    <source>
        <dbReference type="ARBA" id="ARBA00022519"/>
    </source>
</evidence>
<reference evidence="31 32" key="1">
    <citation type="journal article" date="2017" name="Nat. Commun.">
        <title>In situ click chemistry generation of cyclooxygenase-2 inhibitors.</title>
        <authorList>
            <person name="Bhardwaj A."/>
            <person name="Kaur J."/>
            <person name="Wuest M."/>
            <person name="Wuest F."/>
        </authorList>
    </citation>
    <scope>NUCLEOTIDE SEQUENCE [LARGE SCALE GENOMIC DNA]</scope>
    <source>
        <strain evidence="31">S2_012_000_R3_94</strain>
    </source>
</reference>
<evidence type="ECO:0000256" key="2">
    <source>
        <dbReference type="ARBA" id="ARBA00004752"/>
    </source>
</evidence>
<comment type="similarity">
    <text evidence="4">In the N-terminal section; belongs to the glycosyltransferase 51 family.</text>
</comment>
<dbReference type="GO" id="GO:0009002">
    <property type="term" value="F:serine-type D-Ala-D-Ala carboxypeptidase activity"/>
    <property type="evidence" value="ECO:0007669"/>
    <property type="project" value="UniProtKB-EC"/>
</dbReference>
<comment type="pathway">
    <text evidence="2">Cell wall biogenesis; peptidoglycan biosynthesis.</text>
</comment>
<keyword evidence="15" id="KW-0133">Cell shape</keyword>
<evidence type="ECO:0000256" key="25">
    <source>
        <dbReference type="ARBA" id="ARBA00049902"/>
    </source>
</evidence>
<evidence type="ECO:0000256" key="24">
    <source>
        <dbReference type="ARBA" id="ARBA00044770"/>
    </source>
</evidence>
<dbReference type="EMBL" id="VAFL01000008">
    <property type="protein sequence ID" value="TKW66122.1"/>
    <property type="molecule type" value="Genomic_DNA"/>
</dbReference>
<evidence type="ECO:0000256" key="9">
    <source>
        <dbReference type="ARBA" id="ARBA00022645"/>
    </source>
</evidence>
<organism evidence="31 32">
    <name type="scientific">Paracoccus denitrificans</name>
    <dbReference type="NCBI Taxonomy" id="266"/>
    <lineage>
        <taxon>Bacteria</taxon>
        <taxon>Pseudomonadati</taxon>
        <taxon>Pseudomonadota</taxon>
        <taxon>Alphaproteobacteria</taxon>
        <taxon>Rhodobacterales</taxon>
        <taxon>Paracoccaceae</taxon>
        <taxon>Paracoccus</taxon>
    </lineage>
</organism>
<evidence type="ECO:0000256" key="26">
    <source>
        <dbReference type="ARBA" id="ARBA00060592"/>
    </source>
</evidence>
<evidence type="ECO:0000259" key="30">
    <source>
        <dbReference type="Pfam" id="PF17092"/>
    </source>
</evidence>
<dbReference type="InterPro" id="IPR012338">
    <property type="entry name" value="Beta-lactam/transpept-like"/>
</dbReference>
<keyword evidence="13 27" id="KW-0812">Transmembrane</keyword>
<keyword evidence="9" id="KW-0121">Carboxypeptidase</keyword>
<dbReference type="Gene3D" id="1.10.3810.10">
    <property type="entry name" value="Biosynthetic peptidoglycan transglycosylase-like"/>
    <property type="match status" value="1"/>
</dbReference>
<dbReference type="Pfam" id="PF00912">
    <property type="entry name" value="Transgly"/>
    <property type="match status" value="1"/>
</dbReference>
<dbReference type="Pfam" id="PF00905">
    <property type="entry name" value="Transpeptidase"/>
    <property type="match status" value="1"/>
</dbReference>
<feature type="transmembrane region" description="Helical" evidence="27">
    <location>
        <begin position="12"/>
        <end position="34"/>
    </location>
</feature>
<evidence type="ECO:0000256" key="27">
    <source>
        <dbReference type="SAM" id="Phobius"/>
    </source>
</evidence>
<comment type="catalytic activity">
    <reaction evidence="23">
        <text>Preferential cleavage: (Ac)2-L-Lys-D-Ala-|-D-Ala. Also transpeptidation of peptidyl-alanyl moieties that are N-acyl substituents of D-alanine.</text>
        <dbReference type="EC" id="3.4.16.4"/>
    </reaction>
</comment>
<dbReference type="Gene3D" id="3.40.710.10">
    <property type="entry name" value="DD-peptidase/beta-lactamase superfamily"/>
    <property type="match status" value="2"/>
</dbReference>
<evidence type="ECO:0000256" key="11">
    <source>
        <dbReference type="ARBA" id="ARBA00022676"/>
    </source>
</evidence>
<gene>
    <name evidence="31" type="ORF">DI616_11550</name>
</gene>
<dbReference type="FunFam" id="1.10.3810.10:FF:000003">
    <property type="entry name" value="Penicillin-binding protein 1a"/>
    <property type="match status" value="1"/>
</dbReference>
<dbReference type="EC" id="2.4.99.28" evidence="24"/>
<evidence type="ECO:0000256" key="3">
    <source>
        <dbReference type="ARBA" id="ARBA00007090"/>
    </source>
</evidence>
<dbReference type="GO" id="GO:0005886">
    <property type="term" value="C:plasma membrane"/>
    <property type="evidence" value="ECO:0007669"/>
    <property type="project" value="UniProtKB-SubCell"/>
</dbReference>
<keyword evidence="18 27" id="KW-1133">Transmembrane helix</keyword>
<evidence type="ECO:0000256" key="16">
    <source>
        <dbReference type="ARBA" id="ARBA00022968"/>
    </source>
</evidence>
<evidence type="ECO:0000256" key="19">
    <source>
        <dbReference type="ARBA" id="ARBA00023136"/>
    </source>
</evidence>
<evidence type="ECO:0000259" key="28">
    <source>
        <dbReference type="Pfam" id="PF00905"/>
    </source>
</evidence>
<dbReference type="InterPro" id="IPR031376">
    <property type="entry name" value="PCB_OB"/>
</dbReference>
<evidence type="ECO:0000256" key="22">
    <source>
        <dbReference type="ARBA" id="ARBA00023316"/>
    </source>
</evidence>
<keyword evidence="7" id="KW-1003">Cell membrane</keyword>
<dbReference type="SUPFAM" id="SSF56601">
    <property type="entry name" value="beta-lactamase/transpeptidase-like"/>
    <property type="match status" value="1"/>
</dbReference>
<evidence type="ECO:0000256" key="21">
    <source>
        <dbReference type="ARBA" id="ARBA00023268"/>
    </source>
</evidence>
<feature type="domain" description="Penicillin-binding protein OB-like" evidence="30">
    <location>
        <begin position="329"/>
        <end position="451"/>
    </location>
</feature>
<dbReference type="GO" id="GO:0008360">
    <property type="term" value="P:regulation of cell shape"/>
    <property type="evidence" value="ECO:0007669"/>
    <property type="project" value="UniProtKB-KW"/>
</dbReference>
<dbReference type="Proteomes" id="UP000315344">
    <property type="component" value="Unassembled WGS sequence"/>
</dbReference>
<evidence type="ECO:0000256" key="5">
    <source>
        <dbReference type="ARBA" id="ARBA00012448"/>
    </source>
</evidence>
<dbReference type="InterPro" id="IPR001460">
    <property type="entry name" value="PCN-bd_Tpept"/>
</dbReference>
<dbReference type="UniPathway" id="UPA00219"/>
<proteinExistence type="inferred from homology"/>
<evidence type="ECO:0000256" key="12">
    <source>
        <dbReference type="ARBA" id="ARBA00022679"/>
    </source>
</evidence>
<keyword evidence="11" id="KW-0328">Glycosyltransferase</keyword>
<dbReference type="GO" id="GO:0071555">
    <property type="term" value="P:cell wall organization"/>
    <property type="evidence" value="ECO:0007669"/>
    <property type="project" value="UniProtKB-KW"/>
</dbReference>
<evidence type="ECO:0000256" key="7">
    <source>
        <dbReference type="ARBA" id="ARBA00022475"/>
    </source>
</evidence>
<comment type="subcellular location">
    <subcellularLocation>
        <location evidence="1">Cell inner membrane</location>
        <topology evidence="1">Single-pass type II membrane protein</topology>
    </subcellularLocation>
</comment>
<comment type="pathway">
    <text evidence="26">Glycan biosynthesis.</text>
</comment>
<dbReference type="GO" id="GO:0006508">
    <property type="term" value="P:proteolysis"/>
    <property type="evidence" value="ECO:0007669"/>
    <property type="project" value="UniProtKB-KW"/>
</dbReference>
<dbReference type="PANTHER" id="PTHR32282:SF27">
    <property type="entry name" value="PENICILLIN-BINDING PROTEIN 1A"/>
    <property type="match status" value="1"/>
</dbReference>
<protein>
    <recommendedName>
        <fullName evidence="6">Penicillin-binding protein 1A</fullName>
        <ecNumber evidence="24">2.4.99.28</ecNumber>
        <ecNumber evidence="5">3.4.16.4</ecNumber>
    </recommendedName>
</protein>
<evidence type="ECO:0000256" key="17">
    <source>
        <dbReference type="ARBA" id="ARBA00022984"/>
    </source>
</evidence>
<comment type="caution">
    <text evidence="31">The sequence shown here is derived from an EMBL/GenBank/DDBJ whole genome shotgun (WGS) entry which is preliminary data.</text>
</comment>
<dbReference type="InterPro" id="IPR050396">
    <property type="entry name" value="Glycosyltr_51/Transpeptidase"/>
</dbReference>
<dbReference type="NCBIfam" id="TIGR02074">
    <property type="entry name" value="PBP_1a_fam"/>
    <property type="match status" value="1"/>
</dbReference>
<keyword evidence="10" id="KW-0645">Protease</keyword>